<dbReference type="HOGENOM" id="CLU_039592_3_1_0"/>
<keyword evidence="5 10" id="KW-0276">Fatty acid metabolism</keyword>
<dbReference type="KEGG" id="psl:Psta_4754"/>
<protein>
    <recommendedName>
        <fullName evidence="10">Beta-ketoacyl-[acyl-carrier-protein] synthase III</fullName>
        <shortName evidence="10">Beta-ketoacyl-ACP synthase III</shortName>
        <shortName evidence="10">KAS III</shortName>
        <ecNumber evidence="10">2.3.1.180</ecNumber>
    </recommendedName>
    <alternativeName>
        <fullName evidence="10">3-oxoacyl-[acyl-carrier-protein] synthase 3</fullName>
    </alternativeName>
    <alternativeName>
        <fullName evidence="10">3-oxoacyl-[acyl-carrier-protein] synthase III</fullName>
    </alternativeName>
</protein>
<reference evidence="13 14" key="1">
    <citation type="journal article" date="2009" name="Stand. Genomic Sci.">
        <title>Complete genome sequence of Pirellula staleyi type strain (ATCC 27377).</title>
        <authorList>
            <person name="Clum A."/>
            <person name="Tindall B.J."/>
            <person name="Sikorski J."/>
            <person name="Ivanova N."/>
            <person name="Mavrommatis K."/>
            <person name="Lucas S."/>
            <person name="Glavina del Rio T."/>
            <person name="Nolan M."/>
            <person name="Chen F."/>
            <person name="Tice H."/>
            <person name="Pitluck S."/>
            <person name="Cheng J.F."/>
            <person name="Chertkov O."/>
            <person name="Brettin T."/>
            <person name="Han C."/>
            <person name="Detter J.C."/>
            <person name="Kuske C."/>
            <person name="Bruce D."/>
            <person name="Goodwin L."/>
            <person name="Ovchinikova G."/>
            <person name="Pati A."/>
            <person name="Mikhailova N."/>
            <person name="Chen A."/>
            <person name="Palaniappan K."/>
            <person name="Land M."/>
            <person name="Hauser L."/>
            <person name="Chang Y.J."/>
            <person name="Jeffries C.D."/>
            <person name="Chain P."/>
            <person name="Rohde M."/>
            <person name="Goker M."/>
            <person name="Bristow J."/>
            <person name="Eisen J.A."/>
            <person name="Markowitz V."/>
            <person name="Hugenholtz P."/>
            <person name="Kyrpides N.C."/>
            <person name="Klenk H.P."/>
            <person name="Lapidus A."/>
        </authorList>
    </citation>
    <scope>NUCLEOTIDE SEQUENCE [LARGE SCALE GENOMIC DNA]</scope>
    <source>
        <strain evidence="14">ATCC 27377 / DSM 6068 / ICPB 4128</strain>
    </source>
</reference>
<evidence type="ECO:0000256" key="1">
    <source>
        <dbReference type="ARBA" id="ARBA00008642"/>
    </source>
</evidence>
<feature type="active site" evidence="10">
    <location>
        <position position="265"/>
    </location>
</feature>
<dbReference type="Proteomes" id="UP000001887">
    <property type="component" value="Chromosome"/>
</dbReference>
<feature type="domain" description="Beta-ketoacyl-[acyl-carrier-protein] synthase III N-terminal" evidence="12">
    <location>
        <begin position="119"/>
        <end position="197"/>
    </location>
</feature>
<dbReference type="eggNOG" id="COG0332">
    <property type="taxonomic scope" value="Bacteria"/>
</dbReference>
<keyword evidence="6 10" id="KW-0443">Lipid metabolism</keyword>
<feature type="active site" evidence="10">
    <location>
        <position position="295"/>
    </location>
</feature>
<evidence type="ECO:0000313" key="13">
    <source>
        <dbReference type="EMBL" id="ADB19395.1"/>
    </source>
</evidence>
<dbReference type="AlphaFoldDB" id="D2R8U5"/>
<comment type="pathway">
    <text evidence="10">Lipid metabolism; fatty acid biosynthesis.</text>
</comment>
<evidence type="ECO:0000313" key="14">
    <source>
        <dbReference type="Proteomes" id="UP000001887"/>
    </source>
</evidence>
<keyword evidence="14" id="KW-1185">Reference proteome</keyword>
<dbReference type="NCBIfam" id="TIGR00747">
    <property type="entry name" value="fabH"/>
    <property type="match status" value="1"/>
</dbReference>
<dbReference type="GO" id="GO:0044550">
    <property type="term" value="P:secondary metabolite biosynthetic process"/>
    <property type="evidence" value="ECO:0007669"/>
    <property type="project" value="TreeGrafter"/>
</dbReference>
<dbReference type="GO" id="GO:0006633">
    <property type="term" value="P:fatty acid biosynthetic process"/>
    <property type="evidence" value="ECO:0007669"/>
    <property type="project" value="UniProtKB-UniRule"/>
</dbReference>
<feature type="domain" description="Beta-ketoacyl-[acyl-carrier-protein] synthase III C-terminal" evidence="11">
    <location>
        <begin position="250"/>
        <end position="338"/>
    </location>
</feature>
<comment type="catalytic activity">
    <reaction evidence="10">
        <text>malonyl-[ACP] + acetyl-CoA + H(+) = 3-oxobutanoyl-[ACP] + CO2 + CoA</text>
        <dbReference type="Rhea" id="RHEA:12080"/>
        <dbReference type="Rhea" id="RHEA-COMP:9623"/>
        <dbReference type="Rhea" id="RHEA-COMP:9625"/>
        <dbReference type="ChEBI" id="CHEBI:15378"/>
        <dbReference type="ChEBI" id="CHEBI:16526"/>
        <dbReference type="ChEBI" id="CHEBI:57287"/>
        <dbReference type="ChEBI" id="CHEBI:57288"/>
        <dbReference type="ChEBI" id="CHEBI:78449"/>
        <dbReference type="ChEBI" id="CHEBI:78450"/>
        <dbReference type="EC" id="2.3.1.180"/>
    </reaction>
</comment>
<keyword evidence="3 10" id="KW-0444">Lipid biosynthesis</keyword>
<evidence type="ECO:0000259" key="11">
    <source>
        <dbReference type="Pfam" id="PF08541"/>
    </source>
</evidence>
<evidence type="ECO:0000256" key="3">
    <source>
        <dbReference type="ARBA" id="ARBA00022516"/>
    </source>
</evidence>
<evidence type="ECO:0000256" key="6">
    <source>
        <dbReference type="ARBA" id="ARBA00023098"/>
    </source>
</evidence>
<comment type="subunit">
    <text evidence="10">Homodimer.</text>
</comment>
<comment type="domain">
    <text evidence="10">The last Arg residue of the ACP-binding site is essential for the weak association between ACP/AcpP and FabH.</text>
</comment>
<dbReference type="GO" id="GO:0033818">
    <property type="term" value="F:beta-ketoacyl-acyl-carrier-protein synthase III activity"/>
    <property type="evidence" value="ECO:0007669"/>
    <property type="project" value="UniProtKB-UniRule"/>
</dbReference>
<evidence type="ECO:0000256" key="8">
    <source>
        <dbReference type="ARBA" id="ARBA00023268"/>
    </source>
</evidence>
<dbReference type="NCBIfam" id="NF006829">
    <property type="entry name" value="PRK09352.1"/>
    <property type="match status" value="1"/>
</dbReference>
<evidence type="ECO:0000256" key="7">
    <source>
        <dbReference type="ARBA" id="ARBA00023160"/>
    </source>
</evidence>
<evidence type="ECO:0000256" key="4">
    <source>
        <dbReference type="ARBA" id="ARBA00022679"/>
    </source>
</evidence>
<dbReference type="InterPro" id="IPR004655">
    <property type="entry name" value="FabH"/>
</dbReference>
<evidence type="ECO:0000256" key="9">
    <source>
        <dbReference type="ARBA" id="ARBA00023315"/>
    </source>
</evidence>
<dbReference type="InterPro" id="IPR016039">
    <property type="entry name" value="Thiolase-like"/>
</dbReference>
<dbReference type="PANTHER" id="PTHR34069:SF2">
    <property type="entry name" value="BETA-KETOACYL-[ACYL-CARRIER-PROTEIN] SYNTHASE III"/>
    <property type="match status" value="1"/>
</dbReference>
<dbReference type="EMBL" id="CP001848">
    <property type="protein sequence ID" value="ADB19395.1"/>
    <property type="molecule type" value="Genomic_DNA"/>
</dbReference>
<name>D2R8U5_PIRSD</name>
<keyword evidence="9 10" id="KW-0012">Acyltransferase</keyword>
<dbReference type="STRING" id="530564.Psta_4754"/>
<keyword evidence="7 10" id="KW-0275">Fatty acid biosynthesis</keyword>
<dbReference type="InterPro" id="IPR013747">
    <property type="entry name" value="ACP_syn_III_C"/>
</dbReference>
<comment type="subcellular location">
    <subcellularLocation>
        <location evidence="10">Cytoplasm</location>
    </subcellularLocation>
</comment>
<dbReference type="EC" id="2.3.1.180" evidence="10"/>
<dbReference type="Pfam" id="PF08541">
    <property type="entry name" value="ACP_syn_III_C"/>
    <property type="match status" value="1"/>
</dbReference>
<feature type="active site" evidence="10">
    <location>
        <position position="125"/>
    </location>
</feature>
<keyword evidence="2 10" id="KW-0963">Cytoplasm</keyword>
<sequence>MPQSEVAPRNWFFPITGVAVRAMGAYVPPRIVPNEELSSLGCDADWIVQRTGIHERRRADDAVATSDLGAMAARVCLDRAGISARDLDLIVLATMTPDSPSPSTACHVQRLLGSSAASMDVSAACAGFMFALVTGMQFVKTGASQNVLVVGSDLMTRTVHPKDVKTFPLFGDGAAAVLLGPASESQGFLSVTLGSQGEGAPLLQIPAGGSREPLTAQAIEEGRQYLAMDGRAVFKWAVRQVADSCREAAARAGVTLADIDHLVLHQANLRIMDAVARELGIPMSKVAVNVDRYGNTSAASIPLALEELAQSGKLQPGHRVLMSGFGAGLAWGTGLFVW</sequence>
<evidence type="ECO:0000259" key="12">
    <source>
        <dbReference type="Pfam" id="PF08545"/>
    </source>
</evidence>
<comment type="function">
    <text evidence="10">Catalyzes the condensation reaction of fatty acid synthesis by the addition to an acyl acceptor of two carbons from malonyl-ACP. Catalyzes the first condensation reaction which initiates fatty acid synthesis and may therefore play a role in governing the total rate of fatty acid production. Possesses both acetoacetyl-ACP synthase and acetyl transacylase activities. Its substrate specificity determines the biosynthesis of branched-chain and/or straight-chain of fatty acids.</text>
</comment>
<gene>
    <name evidence="10" type="primary">fabH</name>
    <name evidence="13" type="ordered locus">Psta_4754</name>
</gene>
<dbReference type="GO" id="GO:0004315">
    <property type="term" value="F:3-oxoacyl-[acyl-carrier-protein] synthase activity"/>
    <property type="evidence" value="ECO:0007669"/>
    <property type="project" value="InterPro"/>
</dbReference>
<dbReference type="HAMAP" id="MF_01815">
    <property type="entry name" value="FabH"/>
    <property type="match status" value="1"/>
</dbReference>
<evidence type="ECO:0000256" key="5">
    <source>
        <dbReference type="ARBA" id="ARBA00022832"/>
    </source>
</evidence>
<accession>D2R8U5</accession>
<dbReference type="Gene3D" id="3.40.47.10">
    <property type="match status" value="1"/>
</dbReference>
<feature type="region of interest" description="ACP-binding" evidence="10">
    <location>
        <begin position="266"/>
        <end position="270"/>
    </location>
</feature>
<proteinExistence type="inferred from homology"/>
<dbReference type="PANTHER" id="PTHR34069">
    <property type="entry name" value="3-OXOACYL-[ACYL-CARRIER-PROTEIN] SYNTHASE 3"/>
    <property type="match status" value="1"/>
</dbReference>
<keyword evidence="4 10" id="KW-0808">Transferase</keyword>
<organism evidence="13 14">
    <name type="scientific">Pirellula staleyi (strain ATCC 27377 / DSM 6068 / ICPB 4128)</name>
    <name type="common">Pirella staleyi</name>
    <dbReference type="NCBI Taxonomy" id="530564"/>
    <lineage>
        <taxon>Bacteria</taxon>
        <taxon>Pseudomonadati</taxon>
        <taxon>Planctomycetota</taxon>
        <taxon>Planctomycetia</taxon>
        <taxon>Pirellulales</taxon>
        <taxon>Pirellulaceae</taxon>
        <taxon>Pirellula</taxon>
    </lineage>
</organism>
<comment type="similarity">
    <text evidence="1 10">Belongs to the thiolase-like superfamily. FabH family.</text>
</comment>
<keyword evidence="8 10" id="KW-0511">Multifunctional enzyme</keyword>
<evidence type="ECO:0000256" key="2">
    <source>
        <dbReference type="ARBA" id="ARBA00022490"/>
    </source>
</evidence>
<dbReference type="SUPFAM" id="SSF53901">
    <property type="entry name" value="Thiolase-like"/>
    <property type="match status" value="1"/>
</dbReference>
<dbReference type="InterPro" id="IPR013751">
    <property type="entry name" value="ACP_syn_III_N"/>
</dbReference>
<dbReference type="UniPathway" id="UPA00094"/>
<dbReference type="CDD" id="cd00830">
    <property type="entry name" value="KAS_III"/>
    <property type="match status" value="1"/>
</dbReference>
<evidence type="ECO:0000256" key="10">
    <source>
        <dbReference type="HAMAP-Rule" id="MF_01815"/>
    </source>
</evidence>
<dbReference type="Pfam" id="PF08545">
    <property type="entry name" value="ACP_syn_III"/>
    <property type="match status" value="1"/>
</dbReference>
<dbReference type="GO" id="GO:0005737">
    <property type="term" value="C:cytoplasm"/>
    <property type="evidence" value="ECO:0007669"/>
    <property type="project" value="UniProtKB-SubCell"/>
</dbReference>